<keyword evidence="4" id="KW-0677">Repeat</keyword>
<keyword evidence="13" id="KW-1185">Reference proteome</keyword>
<evidence type="ECO:0000256" key="3">
    <source>
        <dbReference type="ARBA" id="ARBA00022723"/>
    </source>
</evidence>
<keyword evidence="8" id="KW-0539">Nucleus</keyword>
<dbReference type="GO" id="GO:0005634">
    <property type="term" value="C:nucleus"/>
    <property type="evidence" value="ECO:0007669"/>
    <property type="project" value="UniProtKB-SubCell"/>
</dbReference>
<sequence length="614" mass="65546">MAVSRFTGYSLPDVYPREGGAEHSVTSSPLHLGHSVKLSPSASLSSEYPGSAVPPCITYPAPYGPYPGLGPPALGGSREFLGRRDFPAAPHCSSPPRHSVFLPATRGYHSRSGHRDSGGAEQRFRGTLAPRTGSEQMPLGIAGGLLSPSRYCHQVTAPGADHYLTSLLQTYSPIHLNPASGCTHGSTGPFCKYLKEAIKQELVCKWVNQGAAARNSCPTTFSELQELVSHLTVEHLGGSEQLPYVCLWENCPREGKAFKAKYKLVNHLRVHTGEKPFPCPFAGCGKLFARSENLKIHKRTHTGERPFRCEFQGCDRRFANSSDRKKHSHVHTSDKPYRCKVTDCDKSYTHPSSLRKHMKLHCKASLPTACGGSYSDTDRESRTLSRTGAQASSPHCSRPGDMARPASPGILSPSAGTGFEDSAGQPVTDTRPGVCLAPVRTVRARERVDQVPGAAPAQSANPCANGTDTTFIKPPPGTARCISSGQLTPAQADPAVEPLALVSSCLHSANWPETALNSPPSPRSDFTVDSIPTIRAAASLSQRPEGRTSAPRLGASRRAGLEGQAPAGPLLNAWYTCQRRNSSSSFTGTPGHACAAAAAEQTDLAVTLLKYTES</sequence>
<feature type="compositionally biased region" description="Polar residues" evidence="10">
    <location>
        <begin position="458"/>
        <end position="470"/>
    </location>
</feature>
<feature type="domain" description="C2H2-type" evidence="11">
    <location>
        <begin position="337"/>
        <end position="361"/>
    </location>
</feature>
<evidence type="ECO:0000256" key="8">
    <source>
        <dbReference type="ARBA" id="ARBA00023242"/>
    </source>
</evidence>
<reference evidence="12 13" key="1">
    <citation type="journal article" date="2018" name="Nat. Ecol. Evol.">
        <title>Shark genomes provide insights into elasmobranch evolution and the origin of vertebrates.</title>
        <authorList>
            <person name="Hara Y"/>
            <person name="Yamaguchi K"/>
            <person name="Onimaru K"/>
            <person name="Kadota M"/>
            <person name="Koyanagi M"/>
            <person name="Keeley SD"/>
            <person name="Tatsumi K"/>
            <person name="Tanaka K"/>
            <person name="Motone F"/>
            <person name="Kageyama Y"/>
            <person name="Nozu R"/>
            <person name="Adachi N"/>
            <person name="Nishimura O"/>
            <person name="Nakagawa R"/>
            <person name="Tanegashima C"/>
            <person name="Kiyatake I"/>
            <person name="Matsumoto R"/>
            <person name="Murakumo K"/>
            <person name="Nishida K"/>
            <person name="Terakita A"/>
            <person name="Kuratani S"/>
            <person name="Sato K"/>
            <person name="Hyodo S Kuraku.S."/>
        </authorList>
    </citation>
    <scope>NUCLEOTIDE SEQUENCE [LARGE SCALE GENOMIC DNA]</scope>
</reference>
<protein>
    <recommendedName>
        <fullName evidence="11">C2H2-type domain-containing protein</fullName>
    </recommendedName>
</protein>
<dbReference type="FunFam" id="3.30.160.60:FF:001330">
    <property type="entry name" value="Zinc finger protein ZIC 4"/>
    <property type="match status" value="1"/>
</dbReference>
<feature type="region of interest" description="Disordered" evidence="10">
    <location>
        <begin position="370"/>
        <end position="432"/>
    </location>
</feature>
<comment type="caution">
    <text evidence="12">The sequence shown here is derived from an EMBL/GenBank/DDBJ whole genome shotgun (WGS) entry which is preliminary data.</text>
</comment>
<dbReference type="STRING" id="137246.A0A401RR33"/>
<dbReference type="OrthoDB" id="654211at2759"/>
<evidence type="ECO:0000256" key="1">
    <source>
        <dbReference type="ARBA" id="ARBA00004123"/>
    </source>
</evidence>
<dbReference type="Proteomes" id="UP000287033">
    <property type="component" value="Unassembled WGS sequence"/>
</dbReference>
<organism evidence="12 13">
    <name type="scientific">Chiloscyllium punctatum</name>
    <name type="common">Brownbanded bambooshark</name>
    <name type="synonym">Hemiscyllium punctatum</name>
    <dbReference type="NCBI Taxonomy" id="137246"/>
    <lineage>
        <taxon>Eukaryota</taxon>
        <taxon>Metazoa</taxon>
        <taxon>Chordata</taxon>
        <taxon>Craniata</taxon>
        <taxon>Vertebrata</taxon>
        <taxon>Chondrichthyes</taxon>
        <taxon>Elasmobranchii</taxon>
        <taxon>Galeomorphii</taxon>
        <taxon>Galeoidea</taxon>
        <taxon>Orectolobiformes</taxon>
        <taxon>Hemiscylliidae</taxon>
        <taxon>Chiloscyllium</taxon>
    </lineage>
</organism>
<gene>
    <name evidence="12" type="ORF">chiPu_0019187</name>
</gene>
<dbReference type="PROSITE" id="PS50157">
    <property type="entry name" value="ZINC_FINGER_C2H2_2"/>
    <property type="match status" value="4"/>
</dbReference>
<dbReference type="Pfam" id="PF00096">
    <property type="entry name" value="zf-C2H2"/>
    <property type="match status" value="2"/>
</dbReference>
<dbReference type="GO" id="GO:0008270">
    <property type="term" value="F:zinc ion binding"/>
    <property type="evidence" value="ECO:0007669"/>
    <property type="project" value="UniProtKB-KW"/>
</dbReference>
<proteinExistence type="inferred from homology"/>
<evidence type="ECO:0000256" key="10">
    <source>
        <dbReference type="SAM" id="MobiDB-lite"/>
    </source>
</evidence>
<dbReference type="InterPro" id="IPR036236">
    <property type="entry name" value="Znf_C2H2_sf"/>
</dbReference>
<dbReference type="FunFam" id="3.30.160.60:FF:000041">
    <property type="entry name" value="Zinc finger protein ZIC 1"/>
    <property type="match status" value="1"/>
</dbReference>
<dbReference type="InterPro" id="IPR013087">
    <property type="entry name" value="Znf_C2H2_type"/>
</dbReference>
<feature type="domain" description="C2H2-type" evidence="11">
    <location>
        <begin position="277"/>
        <end position="306"/>
    </location>
</feature>
<keyword evidence="7" id="KW-0238">DNA-binding</keyword>
<dbReference type="Pfam" id="PF18366">
    <property type="entry name" value="zf_ZIC"/>
    <property type="match status" value="1"/>
</dbReference>
<dbReference type="Pfam" id="PF23561">
    <property type="entry name" value="zf-C2H2_15"/>
    <property type="match status" value="1"/>
</dbReference>
<feature type="region of interest" description="Disordered" evidence="10">
    <location>
        <begin position="537"/>
        <end position="564"/>
    </location>
</feature>
<dbReference type="InterPro" id="IPR043359">
    <property type="entry name" value="GLI-like"/>
</dbReference>
<feature type="region of interest" description="Disordered" evidence="10">
    <location>
        <begin position="449"/>
        <end position="477"/>
    </location>
</feature>
<feature type="domain" description="C2H2-type" evidence="11">
    <location>
        <begin position="307"/>
        <end position="336"/>
    </location>
</feature>
<evidence type="ECO:0000256" key="4">
    <source>
        <dbReference type="ARBA" id="ARBA00022737"/>
    </source>
</evidence>
<dbReference type="SMART" id="SM00355">
    <property type="entry name" value="ZnF_C2H2"/>
    <property type="match status" value="5"/>
</dbReference>
<dbReference type="EMBL" id="BEZZ01001868">
    <property type="protein sequence ID" value="GCC20624.1"/>
    <property type="molecule type" value="Genomic_DNA"/>
</dbReference>
<evidence type="ECO:0000256" key="6">
    <source>
        <dbReference type="ARBA" id="ARBA00022833"/>
    </source>
</evidence>
<dbReference type="GO" id="GO:0000978">
    <property type="term" value="F:RNA polymerase II cis-regulatory region sequence-specific DNA binding"/>
    <property type="evidence" value="ECO:0007669"/>
    <property type="project" value="TreeGrafter"/>
</dbReference>
<comment type="subcellular location">
    <subcellularLocation>
        <location evidence="1">Nucleus</location>
    </subcellularLocation>
</comment>
<feature type="domain" description="C2H2-type" evidence="11">
    <location>
        <begin position="249"/>
        <end position="276"/>
    </location>
</feature>
<evidence type="ECO:0000313" key="13">
    <source>
        <dbReference type="Proteomes" id="UP000287033"/>
    </source>
</evidence>
<dbReference type="SUPFAM" id="SSF57667">
    <property type="entry name" value="beta-beta-alpha zinc fingers"/>
    <property type="match status" value="2"/>
</dbReference>
<feature type="compositionally biased region" description="Polar residues" evidence="10">
    <location>
        <begin position="384"/>
        <end position="395"/>
    </location>
</feature>
<accession>A0A401RR33</accession>
<evidence type="ECO:0000256" key="9">
    <source>
        <dbReference type="PROSITE-ProRule" id="PRU00042"/>
    </source>
</evidence>
<name>A0A401RR33_CHIPU</name>
<dbReference type="GO" id="GO:0000981">
    <property type="term" value="F:DNA-binding transcription factor activity, RNA polymerase II-specific"/>
    <property type="evidence" value="ECO:0007669"/>
    <property type="project" value="TreeGrafter"/>
</dbReference>
<keyword evidence="5 9" id="KW-0863">Zinc-finger</keyword>
<comment type="similarity">
    <text evidence="2">Belongs to the GLI C2H2-type zinc-finger protein family.</text>
</comment>
<dbReference type="PANTHER" id="PTHR45718:SF8">
    <property type="entry name" value="GLIS FAMILY ZINC FINGER 2"/>
    <property type="match status" value="1"/>
</dbReference>
<evidence type="ECO:0000313" key="12">
    <source>
        <dbReference type="EMBL" id="GCC20624.1"/>
    </source>
</evidence>
<dbReference type="FunFam" id="3.30.160.60:FF:000035">
    <property type="entry name" value="Zinc finger protein ZIC 1"/>
    <property type="match status" value="1"/>
</dbReference>
<dbReference type="InterPro" id="IPR041643">
    <property type="entry name" value="Znf_ZIC"/>
</dbReference>
<evidence type="ECO:0000256" key="5">
    <source>
        <dbReference type="ARBA" id="ARBA00022771"/>
    </source>
</evidence>
<dbReference type="PANTHER" id="PTHR45718">
    <property type="entry name" value="TRANSCRIPTIONAL ACTIVATOR CUBITUS INTERRUPTUS"/>
    <property type="match status" value="1"/>
</dbReference>
<evidence type="ECO:0000256" key="2">
    <source>
        <dbReference type="ARBA" id="ARBA00010831"/>
    </source>
</evidence>
<evidence type="ECO:0000259" key="11">
    <source>
        <dbReference type="PROSITE" id="PS50157"/>
    </source>
</evidence>
<keyword evidence="6" id="KW-0862">Zinc</keyword>
<dbReference type="InterPro" id="IPR056436">
    <property type="entry name" value="Znf-C2H2_ZIC1-5/GLI1-3-like"/>
</dbReference>
<evidence type="ECO:0000256" key="7">
    <source>
        <dbReference type="ARBA" id="ARBA00023125"/>
    </source>
</evidence>
<dbReference type="Gene3D" id="3.30.160.60">
    <property type="entry name" value="Classic Zinc Finger"/>
    <property type="match status" value="4"/>
</dbReference>
<keyword evidence="3" id="KW-0479">Metal-binding</keyword>
<dbReference type="AlphaFoldDB" id="A0A401RR33"/>
<dbReference type="PROSITE" id="PS00028">
    <property type="entry name" value="ZINC_FINGER_C2H2_1"/>
    <property type="match status" value="3"/>
</dbReference>
<dbReference type="OMA" id="LNAWYTC"/>